<dbReference type="Gene3D" id="3.40.309.10">
    <property type="entry name" value="Aldehyde Dehydrogenase, Chain A, domain 2"/>
    <property type="match status" value="1"/>
</dbReference>
<dbReference type="EMBL" id="KZ613948">
    <property type="protein sequence ID" value="PMD38015.1"/>
    <property type="molecule type" value="Genomic_DNA"/>
</dbReference>
<dbReference type="OrthoDB" id="310895at2759"/>
<dbReference type="FunFam" id="3.40.605.10:FF:000001">
    <property type="entry name" value="Aldehyde dehydrogenase 1"/>
    <property type="match status" value="1"/>
</dbReference>
<dbReference type="InterPro" id="IPR016163">
    <property type="entry name" value="Ald_DH_C"/>
</dbReference>
<accession>A0A2J6RHL3</accession>
<dbReference type="Proteomes" id="UP000235786">
    <property type="component" value="Unassembled WGS sequence"/>
</dbReference>
<proteinExistence type="inferred from homology"/>
<dbReference type="PROSITE" id="PS00070">
    <property type="entry name" value="ALDEHYDE_DEHYDR_CYS"/>
    <property type="match status" value="1"/>
</dbReference>
<dbReference type="AlphaFoldDB" id="A0A2J6RHL3"/>
<dbReference type="FunFam" id="3.40.309.10:FF:000012">
    <property type="entry name" value="Betaine aldehyde dehydrogenase"/>
    <property type="match status" value="1"/>
</dbReference>
<dbReference type="SUPFAM" id="SSF53720">
    <property type="entry name" value="ALDH-like"/>
    <property type="match status" value="1"/>
</dbReference>
<evidence type="ECO:0000259" key="5">
    <source>
        <dbReference type="Pfam" id="PF00171"/>
    </source>
</evidence>
<reference evidence="6 7" key="1">
    <citation type="submission" date="2016-04" db="EMBL/GenBank/DDBJ databases">
        <title>A degradative enzymes factory behind the ericoid mycorrhizal symbiosis.</title>
        <authorList>
            <consortium name="DOE Joint Genome Institute"/>
            <person name="Martino E."/>
            <person name="Morin E."/>
            <person name="Grelet G."/>
            <person name="Kuo A."/>
            <person name="Kohler A."/>
            <person name="Daghino S."/>
            <person name="Barry K."/>
            <person name="Choi C."/>
            <person name="Cichocki N."/>
            <person name="Clum A."/>
            <person name="Copeland A."/>
            <person name="Hainaut M."/>
            <person name="Haridas S."/>
            <person name="Labutti K."/>
            <person name="Lindquist E."/>
            <person name="Lipzen A."/>
            <person name="Khouja H.-R."/>
            <person name="Murat C."/>
            <person name="Ohm R."/>
            <person name="Olson A."/>
            <person name="Spatafora J."/>
            <person name="Veneault-Fourrey C."/>
            <person name="Henrissat B."/>
            <person name="Grigoriev I."/>
            <person name="Martin F."/>
            <person name="Perotto S."/>
        </authorList>
    </citation>
    <scope>NUCLEOTIDE SEQUENCE [LARGE SCALE GENOMIC DNA]</scope>
    <source>
        <strain evidence="6 7">F</strain>
    </source>
</reference>
<comment type="catalytic activity">
    <reaction evidence="4">
        <text>an aldehyde + NAD(+) + H2O = a carboxylate + NADH + 2 H(+)</text>
        <dbReference type="Rhea" id="RHEA:16185"/>
        <dbReference type="ChEBI" id="CHEBI:15377"/>
        <dbReference type="ChEBI" id="CHEBI:15378"/>
        <dbReference type="ChEBI" id="CHEBI:17478"/>
        <dbReference type="ChEBI" id="CHEBI:29067"/>
        <dbReference type="ChEBI" id="CHEBI:57540"/>
        <dbReference type="ChEBI" id="CHEBI:57945"/>
        <dbReference type="EC" id="1.2.1.3"/>
    </reaction>
</comment>
<dbReference type="Pfam" id="PF00171">
    <property type="entry name" value="Aldedh"/>
    <property type="match status" value="1"/>
</dbReference>
<keyword evidence="7" id="KW-1185">Reference proteome</keyword>
<gene>
    <name evidence="6" type="ORF">L207DRAFT_462483</name>
</gene>
<dbReference type="EC" id="1.2.1.3" evidence="3"/>
<evidence type="ECO:0000313" key="7">
    <source>
        <dbReference type="Proteomes" id="UP000235786"/>
    </source>
</evidence>
<keyword evidence="2" id="KW-0560">Oxidoreductase</keyword>
<evidence type="ECO:0000313" key="6">
    <source>
        <dbReference type="EMBL" id="PMD38015.1"/>
    </source>
</evidence>
<dbReference type="InterPro" id="IPR015590">
    <property type="entry name" value="Aldehyde_DH_dom"/>
</dbReference>
<name>A0A2J6RHL3_HYAVF</name>
<dbReference type="Gene3D" id="3.40.605.10">
    <property type="entry name" value="Aldehyde Dehydrogenase, Chain A, domain 1"/>
    <property type="match status" value="1"/>
</dbReference>
<dbReference type="InterPro" id="IPR016161">
    <property type="entry name" value="Ald_DH/histidinol_DH"/>
</dbReference>
<comment type="similarity">
    <text evidence="1">Belongs to the aldehyde dehydrogenase family.</text>
</comment>
<dbReference type="GO" id="GO:0004029">
    <property type="term" value="F:aldehyde dehydrogenase (NAD+) activity"/>
    <property type="evidence" value="ECO:0007669"/>
    <property type="project" value="UniProtKB-EC"/>
</dbReference>
<dbReference type="STRING" id="1149755.A0A2J6RHL3"/>
<organism evidence="6 7">
    <name type="scientific">Hyaloscypha variabilis (strain UAMH 11265 / GT02V1 / F)</name>
    <name type="common">Meliniomyces variabilis</name>
    <dbReference type="NCBI Taxonomy" id="1149755"/>
    <lineage>
        <taxon>Eukaryota</taxon>
        <taxon>Fungi</taxon>
        <taxon>Dikarya</taxon>
        <taxon>Ascomycota</taxon>
        <taxon>Pezizomycotina</taxon>
        <taxon>Leotiomycetes</taxon>
        <taxon>Helotiales</taxon>
        <taxon>Hyaloscyphaceae</taxon>
        <taxon>Hyaloscypha</taxon>
        <taxon>Hyaloscypha variabilis</taxon>
    </lineage>
</organism>
<protein>
    <recommendedName>
        <fullName evidence="3">aldehyde dehydrogenase (NAD(+))</fullName>
        <ecNumber evidence="3">1.2.1.3</ecNumber>
    </recommendedName>
</protein>
<dbReference type="PANTHER" id="PTHR11699">
    <property type="entry name" value="ALDEHYDE DEHYDROGENASE-RELATED"/>
    <property type="match status" value="1"/>
</dbReference>
<evidence type="ECO:0000256" key="4">
    <source>
        <dbReference type="ARBA" id="ARBA00049194"/>
    </source>
</evidence>
<evidence type="ECO:0000256" key="2">
    <source>
        <dbReference type="ARBA" id="ARBA00023002"/>
    </source>
</evidence>
<feature type="domain" description="Aldehyde dehydrogenase" evidence="5">
    <location>
        <begin position="16"/>
        <end position="477"/>
    </location>
</feature>
<dbReference type="InterPro" id="IPR016162">
    <property type="entry name" value="Ald_DH_N"/>
</dbReference>
<dbReference type="InterPro" id="IPR016160">
    <property type="entry name" value="Ald_DH_CS_CYS"/>
</dbReference>
<evidence type="ECO:0000256" key="3">
    <source>
        <dbReference type="ARBA" id="ARBA00024226"/>
    </source>
</evidence>
<sequence length="486" mass="52395">MKGPIEAQLFINNKFVPASSDESFALHSPYTGEVVAKVAEASVSDVDSAVAAADAAFRSWSALSPIERGKPLKKMADKIMAFKSELAELEALSMGKPISAYMDAGYAAVHFNYFGEAGYAQGHTSLNTPGFLNMSLKQPFGVVGIIIPWNAPLVFFSKKVAPAVAAGNTVVLKTSEKAPLTSWKLAQWIEECGFPPGVVNVIHGHGLISGNAMGLHMRIRAISFTGSTRTGRAIQIASAQSNLKKVVFELGGKGPALIFEDADIEAAVQGTEFSIFWNSGQTCMANSRIYVQESIREKFLETFKKAASQRRMGDPTDAKVNHGPLADKAQFETVLKYVDIGKESGGKLVLNENGTKANATAEDLTVHPVIFTDQPEDSKIMKEEIFGPVVVINTFKTEDEVIAKANDTEFGLYAALYTKDLERALRVSKKLESGMIGVNCASPQGSWDLPFGGWKGSGTGRESLLESMDHFLETKSIYFKVTGIGG</sequence>
<evidence type="ECO:0000256" key="1">
    <source>
        <dbReference type="ARBA" id="ARBA00009986"/>
    </source>
</evidence>